<organism evidence="5 6">
    <name type="scientific">Streptosporangium lutulentum</name>
    <dbReference type="NCBI Taxonomy" id="1461250"/>
    <lineage>
        <taxon>Bacteria</taxon>
        <taxon>Bacillati</taxon>
        <taxon>Actinomycetota</taxon>
        <taxon>Actinomycetes</taxon>
        <taxon>Streptosporangiales</taxon>
        <taxon>Streptosporangiaceae</taxon>
        <taxon>Streptosporangium</taxon>
    </lineage>
</organism>
<dbReference type="Pfam" id="PF13377">
    <property type="entry name" value="Peripla_BP_3"/>
    <property type="match status" value="1"/>
</dbReference>
<dbReference type="RefSeq" id="WP_307562044.1">
    <property type="nucleotide sequence ID" value="NZ_JAUSQU010000001.1"/>
</dbReference>
<dbReference type="CDD" id="cd06279">
    <property type="entry name" value="PBP1_LacI-like"/>
    <property type="match status" value="1"/>
</dbReference>
<protein>
    <submittedName>
        <fullName evidence="5">DNA-binding LacI/PurR family transcriptional regulator</fullName>
    </submittedName>
</protein>
<evidence type="ECO:0000313" key="6">
    <source>
        <dbReference type="Proteomes" id="UP001225356"/>
    </source>
</evidence>
<feature type="domain" description="HTH lacI-type" evidence="4">
    <location>
        <begin position="10"/>
        <end position="65"/>
    </location>
</feature>
<evidence type="ECO:0000256" key="1">
    <source>
        <dbReference type="ARBA" id="ARBA00023015"/>
    </source>
</evidence>
<dbReference type="EMBL" id="JAUSQU010000001">
    <property type="protein sequence ID" value="MDP9845972.1"/>
    <property type="molecule type" value="Genomic_DNA"/>
</dbReference>
<dbReference type="PANTHER" id="PTHR30146">
    <property type="entry name" value="LACI-RELATED TRANSCRIPTIONAL REPRESSOR"/>
    <property type="match status" value="1"/>
</dbReference>
<name>A0ABT9QGT5_9ACTN</name>
<evidence type="ECO:0000313" key="5">
    <source>
        <dbReference type="EMBL" id="MDP9845972.1"/>
    </source>
</evidence>
<dbReference type="InterPro" id="IPR010982">
    <property type="entry name" value="Lambda_DNA-bd_dom_sf"/>
</dbReference>
<proteinExistence type="predicted"/>
<gene>
    <name evidence="5" type="ORF">J2853_005183</name>
</gene>
<sequence length="380" mass="39538">MSETAARRRATMAEVARAAGVSVMTVSYTYGQPERVSADTRVRVRDAAERLGYPGPHPGARSLRRGRTGALGVVLGEHLTYAFDDPQATRFLSGVAQVCADHGMALTLVPVTGGPADVDRVTEAAVDGFVVWTTADDDPVIDAIAATGLPAVIHGGPRRDGLSFVAVDDRAAARTVGHEVFAGARRPAVLSFPLDRDRISTVAFGAGAASEPDLDAPAVAGVDAAATGSPSGIDPDASTFRVTRQRLRGFRDAWSETGGEWSRVRVAVCSTNSAREAEALATELLTGPDSCDAIAAMSDELALGTLRAAARLGLAVPGDVTVSGWDDTDAASPAELTTVAQSLRDQGARCARTALGHPAPTGRDAEIAWHLISRASTHRR</sequence>
<dbReference type="CDD" id="cd01392">
    <property type="entry name" value="HTH_LacI"/>
    <property type="match status" value="1"/>
</dbReference>
<comment type="caution">
    <text evidence="5">The sequence shown here is derived from an EMBL/GenBank/DDBJ whole genome shotgun (WGS) entry which is preliminary data.</text>
</comment>
<evidence type="ECO:0000259" key="4">
    <source>
        <dbReference type="PROSITE" id="PS50932"/>
    </source>
</evidence>
<evidence type="ECO:0000256" key="2">
    <source>
        <dbReference type="ARBA" id="ARBA00023125"/>
    </source>
</evidence>
<dbReference type="Gene3D" id="1.10.260.40">
    <property type="entry name" value="lambda repressor-like DNA-binding domains"/>
    <property type="match status" value="1"/>
</dbReference>
<dbReference type="InterPro" id="IPR000843">
    <property type="entry name" value="HTH_LacI"/>
</dbReference>
<dbReference type="SUPFAM" id="SSF53822">
    <property type="entry name" value="Periplasmic binding protein-like I"/>
    <property type="match status" value="1"/>
</dbReference>
<dbReference type="Gene3D" id="3.40.50.2300">
    <property type="match status" value="2"/>
</dbReference>
<keyword evidence="3" id="KW-0804">Transcription</keyword>
<keyword evidence="1" id="KW-0805">Transcription regulation</keyword>
<dbReference type="InterPro" id="IPR046335">
    <property type="entry name" value="LacI/GalR-like_sensor"/>
</dbReference>
<dbReference type="Pfam" id="PF00356">
    <property type="entry name" value="LacI"/>
    <property type="match status" value="1"/>
</dbReference>
<dbReference type="SUPFAM" id="SSF47413">
    <property type="entry name" value="lambda repressor-like DNA-binding domains"/>
    <property type="match status" value="1"/>
</dbReference>
<evidence type="ECO:0000256" key="3">
    <source>
        <dbReference type="ARBA" id="ARBA00023163"/>
    </source>
</evidence>
<dbReference type="InterPro" id="IPR028082">
    <property type="entry name" value="Peripla_BP_I"/>
</dbReference>
<dbReference type="SMART" id="SM00354">
    <property type="entry name" value="HTH_LACI"/>
    <property type="match status" value="1"/>
</dbReference>
<keyword evidence="2 5" id="KW-0238">DNA-binding</keyword>
<dbReference type="Proteomes" id="UP001225356">
    <property type="component" value="Unassembled WGS sequence"/>
</dbReference>
<dbReference type="PANTHER" id="PTHR30146:SF138">
    <property type="entry name" value="TRANSCRIPTIONAL REGULATORY PROTEIN"/>
    <property type="match status" value="1"/>
</dbReference>
<keyword evidence="6" id="KW-1185">Reference proteome</keyword>
<reference evidence="5 6" key="1">
    <citation type="submission" date="2023-07" db="EMBL/GenBank/DDBJ databases">
        <title>Sequencing the genomes of 1000 actinobacteria strains.</title>
        <authorList>
            <person name="Klenk H.-P."/>
        </authorList>
    </citation>
    <scope>NUCLEOTIDE SEQUENCE [LARGE SCALE GENOMIC DNA]</scope>
    <source>
        <strain evidence="5 6">DSM 46740</strain>
    </source>
</reference>
<dbReference type="GO" id="GO:0003677">
    <property type="term" value="F:DNA binding"/>
    <property type="evidence" value="ECO:0007669"/>
    <property type="project" value="UniProtKB-KW"/>
</dbReference>
<accession>A0ABT9QGT5</accession>
<dbReference type="PROSITE" id="PS50932">
    <property type="entry name" value="HTH_LACI_2"/>
    <property type="match status" value="1"/>
</dbReference>